<dbReference type="RefSeq" id="XP_013019570.1">
    <property type="nucleotide sequence ID" value="XM_013164116.1"/>
</dbReference>
<dbReference type="VEuPathDB" id="FungiDB:SOCG_01161"/>
<dbReference type="InterPro" id="IPR000595">
    <property type="entry name" value="cNMP-bd_dom"/>
</dbReference>
<comment type="catalytic activity">
    <reaction evidence="14">
        <text>a 1-acyl-sn-glycero-3-phosphocholine + H2O = sn-glycerol 3-phosphocholine + a fatty acid + H(+)</text>
        <dbReference type="Rhea" id="RHEA:15177"/>
        <dbReference type="ChEBI" id="CHEBI:15377"/>
        <dbReference type="ChEBI" id="CHEBI:15378"/>
        <dbReference type="ChEBI" id="CHEBI:16870"/>
        <dbReference type="ChEBI" id="CHEBI:28868"/>
        <dbReference type="ChEBI" id="CHEBI:58168"/>
        <dbReference type="EC" id="3.1.1.5"/>
    </reaction>
</comment>
<comment type="subcellular location">
    <subcellularLocation>
        <location evidence="1 14">Endoplasmic reticulum membrane</location>
    </subcellularLocation>
</comment>
<keyword evidence="5 14" id="KW-0812">Transmembrane</keyword>
<keyword evidence="8 14" id="KW-0256">Endoplasmic reticulum</keyword>
<evidence type="ECO:0000256" key="5">
    <source>
        <dbReference type="ARBA" id="ARBA00022692"/>
    </source>
</evidence>
<keyword evidence="9 13" id="KW-0442">Lipid degradation</keyword>
<dbReference type="InterPro" id="IPR014710">
    <property type="entry name" value="RmlC-like_jellyroll"/>
</dbReference>
<sequence length="1325" mass="148476">MDIADRILQNNVISGIIIFILRSITLSLVFVTKFSLSILAFATITIPKWTYKVLSYSLTIQFNFKSLLFLFFVSLCAAILIIRYRYLNKYSRLPHEAPIKEAKLGPDVSVRISEPKIGFQNYLDEFLSAISIFGYLEKPVFVELARHIQTRRVAVGDTIDLDEQSSFILVVDGCFQVYTAAERYNDDALKDPSGLHPDYKLLTEVSNGAPLSSFFTVLELFTEIVPEVSVTPSTTQSTATPAEPSDNPFPANSIGRKKSESKGEFSPKEKSSIVAKAKCDTTIAVIPGSAFHHLVRKFPNSSAQIVQVILTRFQRVTFSTGFEYLGLSDVIFSIEKNFNAITSYELPNYIRGDIIETFKNEAKSENRNKNIKGGIIISQKKGPANRIGNLSRNFEGFGSEIDRTAVNAGDLLSSINPHATISQSVSPNMKRSPLRRAYSREVSDYDVYSSFRHGLLHCILKSLGIANYGIKTESATSSVDDEQSADQESNKSADYSEKSTKVDFLGQLAMMSAVSVNEEAKSPTTGNQRQSTVLEFAKEIEIIFYKKETVIVRQGDHADGVFYIIDGFLDATCPSKIAIYGNQGQTEEHCFMIKPGGLVNYQACVSNYRSFVNVTARTDVLVGYLPRTALERITEQEPLISLIIAKRLISLVPPLLLKLDFAVGWIHLNPDQVLFNKGDPSDSIYIVQNGRLRSIDDSDSKSNSDYFDEYGKGDSAGELEMLIDAPRSSTLFAIRDSELAKIPQTLFNALSLSHPAVGLQLSKIIANRMHVMLNNRFMCEGIRQTKGEKHSIRTLAVVPSSSTTLLLTFSQKLTFALSVLGISVKILRQSSVLEHLGKYAFSRMGRFKLASYLSDLEDKYDILIYIADTNVGTTWFQTCVRQADCIYILAEADRNPKIGDFESYLIAMKCTARKELVLIHNERFCPSGLTRMWLKERPWVYAHHHLQLRAGWDNEMVDHNDGKEFLNVIRSKVLNFKYGFRKYIDWKHLHPVYQTNRAQENDFARLARRICGKGIGLVLGGGGARGISQIGALYALEEAGIPFDIIGGTSIGAFNGGLYAREADLVPMFGRAKKFCGRMANLWRFVLDLTYPQAAYTTGHEFNRGIWKTFGESHIEDFWLPFYVNTTNITHSRMDVHSSGYAWRYIRASMSLAGLVPPMLSDNGDMLLDGGYMDNLTVTHMQSLGANTIFAIDVGSEDSRLAMDYGDTVSGAWALFTRWIPFISKKAYPSLADIQSRLTYVTSVAIGEKVKTTPGCFYMRPPVTDFTTLDFGRFEKIYSVGYEYGKSYIEKLHTEGKLDGKESLELIPSTKNTQNIYRYEETRCK</sequence>
<keyword evidence="7 13" id="KW-0378">Hydrolase</keyword>
<feature type="short sequence motif" description="DGA/G" evidence="13">
    <location>
        <begin position="1169"/>
        <end position="1171"/>
    </location>
</feature>
<evidence type="ECO:0000256" key="1">
    <source>
        <dbReference type="ARBA" id="ARBA00004586"/>
    </source>
</evidence>
<feature type="region of interest" description="Disordered" evidence="15">
    <location>
        <begin position="476"/>
        <end position="498"/>
    </location>
</feature>
<protein>
    <recommendedName>
        <fullName evidence="4 14">Lysophospholipase NTE1</fullName>
        <ecNumber evidence="3 14">3.1.1.5</ecNumber>
    </recommendedName>
    <alternativeName>
        <fullName evidence="14">Intracellular phospholipase B</fullName>
    </alternativeName>
</protein>
<evidence type="ECO:0000313" key="19">
    <source>
        <dbReference type="Proteomes" id="UP000016088"/>
    </source>
</evidence>
<dbReference type="PANTHER" id="PTHR14226">
    <property type="entry name" value="NEUROPATHY TARGET ESTERASE/SWISS CHEESE D.MELANOGASTER"/>
    <property type="match status" value="1"/>
</dbReference>
<evidence type="ECO:0000313" key="18">
    <source>
        <dbReference type="EMBL" id="EPX70940.1"/>
    </source>
</evidence>
<dbReference type="PROSITE" id="PS00888">
    <property type="entry name" value="CNMP_BINDING_1"/>
    <property type="match status" value="1"/>
</dbReference>
<dbReference type="InterPro" id="IPR002641">
    <property type="entry name" value="PNPLA_dom"/>
</dbReference>
<gene>
    <name evidence="18" type="ORF">SOCG_01161</name>
</gene>
<feature type="region of interest" description="Disordered" evidence="15">
    <location>
        <begin position="232"/>
        <end position="269"/>
    </location>
</feature>
<name>S9QXA7_SCHOY</name>
<dbReference type="CDD" id="cd00038">
    <property type="entry name" value="CAP_ED"/>
    <property type="match status" value="2"/>
</dbReference>
<feature type="domain" description="PNPLA" evidence="17">
    <location>
        <begin position="1017"/>
        <end position="1182"/>
    </location>
</feature>
<feature type="transmembrane region" description="Helical" evidence="14">
    <location>
        <begin position="36"/>
        <end position="54"/>
    </location>
</feature>
<keyword evidence="10 14" id="KW-1133">Transmembrane helix</keyword>
<evidence type="ECO:0000256" key="4">
    <source>
        <dbReference type="ARBA" id="ARBA00018317"/>
    </source>
</evidence>
<feature type="domain" description="Cyclic nucleotide-binding" evidence="16">
    <location>
        <begin position="647"/>
        <end position="750"/>
    </location>
</feature>
<evidence type="ECO:0000256" key="2">
    <source>
        <dbReference type="ARBA" id="ARBA00006636"/>
    </source>
</evidence>
<dbReference type="PROSITE" id="PS50042">
    <property type="entry name" value="CNMP_BINDING_3"/>
    <property type="match status" value="2"/>
</dbReference>
<feature type="compositionally biased region" description="Low complexity" evidence="15">
    <location>
        <begin position="232"/>
        <end position="245"/>
    </location>
</feature>
<organism evidence="18 19">
    <name type="scientific">Schizosaccharomyces octosporus (strain yFS286)</name>
    <name type="common">Fission yeast</name>
    <name type="synonym">Octosporomyces octosporus</name>
    <dbReference type="NCBI Taxonomy" id="483514"/>
    <lineage>
        <taxon>Eukaryota</taxon>
        <taxon>Fungi</taxon>
        <taxon>Dikarya</taxon>
        <taxon>Ascomycota</taxon>
        <taxon>Taphrinomycotina</taxon>
        <taxon>Schizosaccharomycetes</taxon>
        <taxon>Schizosaccharomycetales</taxon>
        <taxon>Schizosaccharomycetaceae</taxon>
        <taxon>Schizosaccharomyces</taxon>
    </lineage>
</organism>
<dbReference type="SMART" id="SM00100">
    <property type="entry name" value="cNMP"/>
    <property type="match status" value="2"/>
</dbReference>
<feature type="active site" description="Nucleophile" evidence="13">
    <location>
        <position position="1050"/>
    </location>
</feature>
<dbReference type="Pfam" id="PF00027">
    <property type="entry name" value="cNMP_binding"/>
    <property type="match status" value="2"/>
</dbReference>
<evidence type="ECO:0000256" key="14">
    <source>
        <dbReference type="RuleBase" id="RU362043"/>
    </source>
</evidence>
<dbReference type="GO" id="GO:0034638">
    <property type="term" value="P:phosphatidylcholine catabolic process"/>
    <property type="evidence" value="ECO:0007669"/>
    <property type="project" value="EnsemblFungi"/>
</dbReference>
<evidence type="ECO:0000256" key="7">
    <source>
        <dbReference type="ARBA" id="ARBA00022801"/>
    </source>
</evidence>
<feature type="compositionally biased region" description="Basic and acidic residues" evidence="15">
    <location>
        <begin position="257"/>
        <end position="269"/>
    </location>
</feature>
<dbReference type="FunFam" id="3.40.1090.10:FF:000007">
    <property type="entry name" value="Lysophospholipase NTE1"/>
    <property type="match status" value="1"/>
</dbReference>
<dbReference type="Pfam" id="PF24179">
    <property type="entry name" value="NTE_Ploop"/>
    <property type="match status" value="1"/>
</dbReference>
<feature type="short sequence motif" description="GXSXG" evidence="13">
    <location>
        <begin position="1048"/>
        <end position="1052"/>
    </location>
</feature>
<feature type="transmembrane region" description="Helical" evidence="14">
    <location>
        <begin position="66"/>
        <end position="86"/>
    </location>
</feature>
<dbReference type="PROSITE" id="PS51635">
    <property type="entry name" value="PNPLA"/>
    <property type="match status" value="1"/>
</dbReference>
<dbReference type="Pfam" id="PF01734">
    <property type="entry name" value="Patatin"/>
    <property type="match status" value="1"/>
</dbReference>
<dbReference type="GO" id="GO:0071071">
    <property type="term" value="P:regulation of phospholipid biosynthetic process"/>
    <property type="evidence" value="ECO:0007669"/>
    <property type="project" value="EnsemblFungi"/>
</dbReference>
<evidence type="ECO:0000256" key="12">
    <source>
        <dbReference type="ARBA" id="ARBA00023136"/>
    </source>
</evidence>
<dbReference type="EMBL" id="KE503208">
    <property type="protein sequence ID" value="EPX70940.1"/>
    <property type="molecule type" value="Genomic_DNA"/>
</dbReference>
<dbReference type="InterPro" id="IPR016035">
    <property type="entry name" value="Acyl_Trfase/lysoPLipase"/>
</dbReference>
<dbReference type="Proteomes" id="UP000016088">
    <property type="component" value="Unassembled WGS sequence"/>
</dbReference>
<evidence type="ECO:0000256" key="11">
    <source>
        <dbReference type="ARBA" id="ARBA00023098"/>
    </source>
</evidence>
<proteinExistence type="inferred from homology"/>
<dbReference type="InterPro" id="IPR050301">
    <property type="entry name" value="NTE"/>
</dbReference>
<dbReference type="InterPro" id="IPR018488">
    <property type="entry name" value="cNMP-bd_CS"/>
</dbReference>
<keyword evidence="6" id="KW-0677">Repeat</keyword>
<feature type="domain" description="Cyclic nucleotide-binding" evidence="16">
    <location>
        <begin position="524"/>
        <end position="633"/>
    </location>
</feature>
<keyword evidence="11 13" id="KW-0443">Lipid metabolism</keyword>
<keyword evidence="12 14" id="KW-0472">Membrane</keyword>
<evidence type="ECO:0000259" key="16">
    <source>
        <dbReference type="PROSITE" id="PS50042"/>
    </source>
</evidence>
<dbReference type="OMA" id="SSGYVWR"/>
<dbReference type="GeneID" id="25030143"/>
<dbReference type="SUPFAM" id="SSF52151">
    <property type="entry name" value="FabD/lysophospholipase-like"/>
    <property type="match status" value="1"/>
</dbReference>
<evidence type="ECO:0000256" key="13">
    <source>
        <dbReference type="PROSITE-ProRule" id="PRU01161"/>
    </source>
</evidence>
<dbReference type="PANTHER" id="PTHR14226:SF29">
    <property type="entry name" value="NEUROPATHY TARGET ESTERASE SWS"/>
    <property type="match status" value="1"/>
</dbReference>
<feature type="short sequence motif" description="GXGXXG" evidence="13">
    <location>
        <begin position="1021"/>
        <end position="1026"/>
    </location>
</feature>
<evidence type="ECO:0000259" key="17">
    <source>
        <dbReference type="PROSITE" id="PS51635"/>
    </source>
</evidence>
<dbReference type="InterPro" id="IPR056556">
    <property type="entry name" value="NTE1_P-loop_dom"/>
</dbReference>
<dbReference type="Gene3D" id="2.60.120.10">
    <property type="entry name" value="Jelly Rolls"/>
    <property type="match status" value="3"/>
</dbReference>
<dbReference type="OrthoDB" id="421051at2759"/>
<evidence type="ECO:0000256" key="6">
    <source>
        <dbReference type="ARBA" id="ARBA00022737"/>
    </source>
</evidence>
<evidence type="ECO:0000256" key="3">
    <source>
        <dbReference type="ARBA" id="ARBA00013274"/>
    </source>
</evidence>
<dbReference type="Gene3D" id="3.40.1090.10">
    <property type="entry name" value="Cytosolic phospholipase A2 catalytic domain"/>
    <property type="match status" value="2"/>
</dbReference>
<feature type="active site" description="Proton acceptor" evidence="13">
    <location>
        <position position="1169"/>
    </location>
</feature>
<dbReference type="GO" id="GO:0005789">
    <property type="term" value="C:endoplasmic reticulum membrane"/>
    <property type="evidence" value="ECO:0007669"/>
    <property type="project" value="UniProtKB-SubCell"/>
</dbReference>
<feature type="transmembrane region" description="Helical" evidence="14">
    <location>
        <begin position="12"/>
        <end position="30"/>
    </location>
</feature>
<dbReference type="InterPro" id="IPR018490">
    <property type="entry name" value="cNMP-bd_dom_sf"/>
</dbReference>
<comment type="function">
    <text evidence="14">Intracellular phospholipase B that catalyzes the double deacylation of phosphatidylcholine (PC) to glycerophosphocholine (GroPCho). Plays an important role in membrane lipid homeostasis.</text>
</comment>
<feature type="compositionally biased region" description="Basic and acidic residues" evidence="15">
    <location>
        <begin position="488"/>
        <end position="498"/>
    </location>
</feature>
<dbReference type="HOGENOM" id="CLU_000960_1_1_1"/>
<evidence type="ECO:0000256" key="10">
    <source>
        <dbReference type="ARBA" id="ARBA00022989"/>
    </source>
</evidence>
<dbReference type="eggNOG" id="KOG2968">
    <property type="taxonomic scope" value="Eukaryota"/>
</dbReference>
<evidence type="ECO:0000256" key="9">
    <source>
        <dbReference type="ARBA" id="ARBA00022963"/>
    </source>
</evidence>
<comment type="similarity">
    <text evidence="2 14">Belongs to the NTE family.</text>
</comment>
<dbReference type="SUPFAM" id="SSF51206">
    <property type="entry name" value="cAMP-binding domain-like"/>
    <property type="match status" value="3"/>
</dbReference>
<evidence type="ECO:0000256" key="8">
    <source>
        <dbReference type="ARBA" id="ARBA00022824"/>
    </source>
</evidence>
<dbReference type="GO" id="GO:0004622">
    <property type="term" value="F:phosphatidylcholine lysophospholipase activity"/>
    <property type="evidence" value="ECO:0007669"/>
    <property type="project" value="UniProtKB-EC"/>
</dbReference>
<evidence type="ECO:0000256" key="15">
    <source>
        <dbReference type="SAM" id="MobiDB-lite"/>
    </source>
</evidence>
<reference evidence="18 19" key="1">
    <citation type="journal article" date="2011" name="Science">
        <title>Comparative functional genomics of the fission yeasts.</title>
        <authorList>
            <person name="Rhind N."/>
            <person name="Chen Z."/>
            <person name="Yassour M."/>
            <person name="Thompson D.A."/>
            <person name="Haas B.J."/>
            <person name="Habib N."/>
            <person name="Wapinski I."/>
            <person name="Roy S."/>
            <person name="Lin M.F."/>
            <person name="Heiman D.I."/>
            <person name="Young S.K."/>
            <person name="Furuya K."/>
            <person name="Guo Y."/>
            <person name="Pidoux A."/>
            <person name="Chen H.M."/>
            <person name="Robbertse B."/>
            <person name="Goldberg J.M."/>
            <person name="Aoki K."/>
            <person name="Bayne E.H."/>
            <person name="Berlin A.M."/>
            <person name="Desjardins C.A."/>
            <person name="Dobbs E."/>
            <person name="Dukaj L."/>
            <person name="Fan L."/>
            <person name="FitzGerald M.G."/>
            <person name="French C."/>
            <person name="Gujja S."/>
            <person name="Hansen K."/>
            <person name="Keifenheim D."/>
            <person name="Levin J.Z."/>
            <person name="Mosher R.A."/>
            <person name="Mueller C.A."/>
            <person name="Pfiffner J."/>
            <person name="Priest M."/>
            <person name="Russ C."/>
            <person name="Smialowska A."/>
            <person name="Swoboda P."/>
            <person name="Sykes S.M."/>
            <person name="Vaughn M."/>
            <person name="Vengrova S."/>
            <person name="Yoder R."/>
            <person name="Zeng Q."/>
            <person name="Allshire R."/>
            <person name="Baulcombe D."/>
            <person name="Birren B.W."/>
            <person name="Brown W."/>
            <person name="Ekwall K."/>
            <person name="Kellis M."/>
            <person name="Leatherwood J."/>
            <person name="Levin H."/>
            <person name="Margalit H."/>
            <person name="Martienssen R."/>
            <person name="Nieduszynski C.A."/>
            <person name="Spatafora J.W."/>
            <person name="Friedman N."/>
            <person name="Dalgaard J.Z."/>
            <person name="Baumann P."/>
            <person name="Niki H."/>
            <person name="Regev A."/>
            <person name="Nusbaum C."/>
        </authorList>
    </citation>
    <scope>NUCLEOTIDE SEQUENCE [LARGE SCALE GENOMIC DNA]</scope>
    <source>
        <strain evidence="19">yFS286</strain>
    </source>
</reference>
<keyword evidence="19" id="KW-1185">Reference proteome</keyword>
<accession>S9QXA7</accession>
<dbReference type="EC" id="3.1.1.5" evidence="3 14"/>